<evidence type="ECO:0000256" key="1">
    <source>
        <dbReference type="ARBA" id="ARBA00023015"/>
    </source>
</evidence>
<protein>
    <submittedName>
        <fullName evidence="6">TetR/AcrR family transcriptional regulator</fullName>
    </submittedName>
</protein>
<keyword evidence="2 4" id="KW-0238">DNA-binding</keyword>
<proteinExistence type="predicted"/>
<dbReference type="InterPro" id="IPR009057">
    <property type="entry name" value="Homeodomain-like_sf"/>
</dbReference>
<dbReference type="PRINTS" id="PR00455">
    <property type="entry name" value="HTHTETR"/>
</dbReference>
<dbReference type="RefSeq" id="WP_378035934.1">
    <property type="nucleotide sequence ID" value="NZ_JBHSIV010000008.1"/>
</dbReference>
<dbReference type="SUPFAM" id="SSF48498">
    <property type="entry name" value="Tetracyclin repressor-like, C-terminal domain"/>
    <property type="match status" value="1"/>
</dbReference>
<feature type="DNA-binding region" description="H-T-H motif" evidence="4">
    <location>
        <begin position="36"/>
        <end position="55"/>
    </location>
</feature>
<dbReference type="Proteomes" id="UP001595947">
    <property type="component" value="Unassembled WGS sequence"/>
</dbReference>
<dbReference type="EMBL" id="JBHSIV010000008">
    <property type="protein sequence ID" value="MFC5062584.1"/>
    <property type="molecule type" value="Genomic_DNA"/>
</dbReference>
<sequence>MGDEMTRVRRSDAVENRSRLLASARALFARDGLEVPMREIARDARVGPATLYRHFPTKQHLATEAFTAEMQACRAVVDDGLADPSPWRGLCRVIEQLSVLHARNLGFTEAFLATFPDAVDLATERRAALDAVAELARRARADGDLRHDFSPQDLVLTLMATRGLDALPEAARASASRRLAALVIDGLRSPGRASA</sequence>
<accession>A0ABV9YKC6</accession>
<evidence type="ECO:0000313" key="7">
    <source>
        <dbReference type="Proteomes" id="UP001595947"/>
    </source>
</evidence>
<reference evidence="7" key="1">
    <citation type="journal article" date="2019" name="Int. J. Syst. Evol. Microbiol.">
        <title>The Global Catalogue of Microorganisms (GCM) 10K type strain sequencing project: providing services to taxonomists for standard genome sequencing and annotation.</title>
        <authorList>
            <consortium name="The Broad Institute Genomics Platform"/>
            <consortium name="The Broad Institute Genome Sequencing Center for Infectious Disease"/>
            <person name="Wu L."/>
            <person name="Ma J."/>
        </authorList>
    </citation>
    <scope>NUCLEOTIDE SEQUENCE [LARGE SCALE GENOMIC DNA]</scope>
    <source>
        <strain evidence="7">CGMCC 4.7093</strain>
    </source>
</reference>
<organism evidence="6 7">
    <name type="scientific">Actinomycetospora atypica</name>
    <dbReference type="NCBI Taxonomy" id="1290095"/>
    <lineage>
        <taxon>Bacteria</taxon>
        <taxon>Bacillati</taxon>
        <taxon>Actinomycetota</taxon>
        <taxon>Actinomycetes</taxon>
        <taxon>Pseudonocardiales</taxon>
        <taxon>Pseudonocardiaceae</taxon>
        <taxon>Actinomycetospora</taxon>
    </lineage>
</organism>
<dbReference type="PANTHER" id="PTHR30055:SF234">
    <property type="entry name" value="HTH-TYPE TRANSCRIPTIONAL REGULATOR BETI"/>
    <property type="match status" value="1"/>
</dbReference>
<dbReference type="InterPro" id="IPR050109">
    <property type="entry name" value="HTH-type_TetR-like_transc_reg"/>
</dbReference>
<evidence type="ECO:0000313" key="6">
    <source>
        <dbReference type="EMBL" id="MFC5062584.1"/>
    </source>
</evidence>
<dbReference type="SUPFAM" id="SSF46689">
    <property type="entry name" value="Homeodomain-like"/>
    <property type="match status" value="1"/>
</dbReference>
<dbReference type="InterPro" id="IPR036271">
    <property type="entry name" value="Tet_transcr_reg_TetR-rel_C_sf"/>
</dbReference>
<name>A0ABV9YKC6_9PSEU</name>
<keyword evidence="1" id="KW-0805">Transcription regulation</keyword>
<gene>
    <name evidence="6" type="ORF">ACFPBZ_10230</name>
</gene>
<evidence type="ECO:0000256" key="4">
    <source>
        <dbReference type="PROSITE-ProRule" id="PRU00335"/>
    </source>
</evidence>
<dbReference type="InterPro" id="IPR001647">
    <property type="entry name" value="HTH_TetR"/>
</dbReference>
<evidence type="ECO:0000256" key="3">
    <source>
        <dbReference type="ARBA" id="ARBA00023163"/>
    </source>
</evidence>
<dbReference type="Pfam" id="PF21597">
    <property type="entry name" value="TetR_C_43"/>
    <property type="match status" value="1"/>
</dbReference>
<evidence type="ECO:0000259" key="5">
    <source>
        <dbReference type="PROSITE" id="PS50977"/>
    </source>
</evidence>
<dbReference type="PROSITE" id="PS50977">
    <property type="entry name" value="HTH_TETR_2"/>
    <property type="match status" value="1"/>
</dbReference>
<dbReference type="InterPro" id="IPR049445">
    <property type="entry name" value="TetR_SbtR-like_C"/>
</dbReference>
<feature type="domain" description="HTH tetR-type" evidence="5">
    <location>
        <begin position="14"/>
        <end position="73"/>
    </location>
</feature>
<dbReference type="PANTHER" id="PTHR30055">
    <property type="entry name" value="HTH-TYPE TRANSCRIPTIONAL REGULATOR RUTR"/>
    <property type="match status" value="1"/>
</dbReference>
<keyword evidence="3" id="KW-0804">Transcription</keyword>
<dbReference type="Gene3D" id="1.10.357.10">
    <property type="entry name" value="Tetracycline Repressor, domain 2"/>
    <property type="match status" value="1"/>
</dbReference>
<dbReference type="Pfam" id="PF00440">
    <property type="entry name" value="TetR_N"/>
    <property type="match status" value="1"/>
</dbReference>
<evidence type="ECO:0000256" key="2">
    <source>
        <dbReference type="ARBA" id="ARBA00023125"/>
    </source>
</evidence>
<comment type="caution">
    <text evidence="6">The sequence shown here is derived from an EMBL/GenBank/DDBJ whole genome shotgun (WGS) entry which is preliminary data.</text>
</comment>
<keyword evidence="7" id="KW-1185">Reference proteome</keyword>